<feature type="compositionally biased region" description="Basic and acidic residues" evidence="7">
    <location>
        <begin position="682"/>
        <end position="697"/>
    </location>
</feature>
<dbReference type="Proteomes" id="UP000824232">
    <property type="component" value="Unassembled WGS sequence"/>
</dbReference>
<feature type="compositionally biased region" description="Basic and acidic residues" evidence="7">
    <location>
        <begin position="711"/>
        <end position="722"/>
    </location>
</feature>
<evidence type="ECO:0000313" key="9">
    <source>
        <dbReference type="EMBL" id="HIR59225.1"/>
    </source>
</evidence>
<dbReference type="PANTHER" id="PTHR37937">
    <property type="entry name" value="CONJUGATIVE TRANSFER: DNA TRANSPORT"/>
    <property type="match status" value="1"/>
</dbReference>
<keyword evidence="4 8" id="KW-0812">Transmembrane</keyword>
<evidence type="ECO:0000256" key="2">
    <source>
        <dbReference type="ARBA" id="ARBA00008806"/>
    </source>
</evidence>
<dbReference type="Gene3D" id="3.40.50.300">
    <property type="entry name" value="P-loop containing nucleotide triphosphate hydrolases"/>
    <property type="match status" value="2"/>
</dbReference>
<dbReference type="InterPro" id="IPR003688">
    <property type="entry name" value="TraG/VirD4"/>
</dbReference>
<evidence type="ECO:0000256" key="5">
    <source>
        <dbReference type="ARBA" id="ARBA00022989"/>
    </source>
</evidence>
<sequence length="741" mass="83100">MKLKFRADKDDVMIFVVFAIFLLYIVAIGVVNLHSFATEGYFSGLNPFPAFAPRFLWITLIVYFVALIGMLISVKSYFFEMEKGFGFTSEKKDKGYSRWAKDKEMKAEEDIVMVTPQQEVSDAAGVPLILNEKEAWVDNGEYHTLVIGSTGSGKTQTVIKPTVKLLAKAGESMIITDPKGEIYEATANMLRDKGYDVQILNFRDPQNGSSWNPLSLPYRMYKSGNQDKAIELLDDLALNILYDESSNNSDPFWEKTSADYFSGVALGLFEDAKEDEININSISLMTTVGEEKFGGSTYIKEYFSFKDPASASVINASSTINAPTDTKGSILSVFRQKIKLFASRENLSEMLSHSDIELADIGRKKTALFIVVQDEKKTYHSLVTILLKQCYETLIGVAQENGGELPVRTNFLLDEFANMPPLKDVTTMITAARSRHIRFTMIIQNYAQLNQVYGKENAETIRGNCGNIIYLISAELAALEEISKMCGEVKSKDDDKTASTPLVTVSDLQRMKQFEVIILRMRMQPFKTKFTPDFKLDWGKTYPKATYPEREKQQVHTFDIKTFVKEKKKEKLLEMMNSNNANPNGGSTPPGFVPPNLFGIGAGSNANANPMSGAMPNPNGMPRPNSNPMPSFMNPSMGNESNNAPKKPSFDVDELVKKIDAKIAELEKEEAMNKQKQQQKLEAMKAKEPKPVKDVSPVKEVVNSPIPEVSEMPKFEQPKKEVNLSLDDDDDDDFFDDFFDE</sequence>
<dbReference type="InterPro" id="IPR027417">
    <property type="entry name" value="P-loop_NTPase"/>
</dbReference>
<dbReference type="Pfam" id="PF02534">
    <property type="entry name" value="T4SS-DNA_transf"/>
    <property type="match status" value="1"/>
</dbReference>
<dbReference type="PANTHER" id="PTHR37937:SF1">
    <property type="entry name" value="CONJUGATIVE TRANSFER: DNA TRANSPORT"/>
    <property type="match status" value="1"/>
</dbReference>
<dbReference type="CDD" id="cd01127">
    <property type="entry name" value="TrwB_TraG_TraD_VirD4"/>
    <property type="match status" value="1"/>
</dbReference>
<evidence type="ECO:0000256" key="4">
    <source>
        <dbReference type="ARBA" id="ARBA00022692"/>
    </source>
</evidence>
<evidence type="ECO:0000256" key="3">
    <source>
        <dbReference type="ARBA" id="ARBA00022475"/>
    </source>
</evidence>
<evidence type="ECO:0000256" key="1">
    <source>
        <dbReference type="ARBA" id="ARBA00004651"/>
    </source>
</evidence>
<dbReference type="EMBL" id="DVHC01000043">
    <property type="protein sequence ID" value="HIR59225.1"/>
    <property type="molecule type" value="Genomic_DNA"/>
</dbReference>
<feature type="transmembrane region" description="Helical" evidence="8">
    <location>
        <begin position="12"/>
        <end position="35"/>
    </location>
</feature>
<dbReference type="SUPFAM" id="SSF52540">
    <property type="entry name" value="P-loop containing nucleoside triphosphate hydrolases"/>
    <property type="match status" value="1"/>
</dbReference>
<feature type="compositionally biased region" description="Acidic residues" evidence="7">
    <location>
        <begin position="726"/>
        <end position="741"/>
    </location>
</feature>
<feature type="transmembrane region" description="Helical" evidence="8">
    <location>
        <begin position="55"/>
        <end position="74"/>
    </location>
</feature>
<feature type="compositionally biased region" description="Low complexity" evidence="7">
    <location>
        <begin position="628"/>
        <end position="639"/>
    </location>
</feature>
<dbReference type="InterPro" id="IPR051539">
    <property type="entry name" value="T4SS-coupling_protein"/>
</dbReference>
<evidence type="ECO:0000256" key="6">
    <source>
        <dbReference type="ARBA" id="ARBA00023136"/>
    </source>
</evidence>
<feature type="region of interest" description="Disordered" evidence="7">
    <location>
        <begin position="609"/>
        <end position="649"/>
    </location>
</feature>
<comment type="caution">
    <text evidence="9">The sequence shown here is derived from an EMBL/GenBank/DDBJ whole genome shotgun (WGS) entry which is preliminary data.</text>
</comment>
<dbReference type="AlphaFoldDB" id="A0A9D1DUF9"/>
<accession>A0A9D1DUF9</accession>
<dbReference type="GO" id="GO:0005886">
    <property type="term" value="C:plasma membrane"/>
    <property type="evidence" value="ECO:0007669"/>
    <property type="project" value="UniProtKB-SubCell"/>
</dbReference>
<proteinExistence type="inferred from homology"/>
<keyword evidence="3" id="KW-1003">Cell membrane</keyword>
<dbReference type="NCBIfam" id="NF045973">
    <property type="entry name" value="conju_CD1115"/>
    <property type="match status" value="1"/>
</dbReference>
<keyword evidence="5 8" id="KW-1133">Transmembrane helix</keyword>
<keyword evidence="6 8" id="KW-0472">Membrane</keyword>
<comment type="subcellular location">
    <subcellularLocation>
        <location evidence="1">Cell membrane</location>
        <topology evidence="1">Multi-pass membrane protein</topology>
    </subcellularLocation>
</comment>
<evidence type="ECO:0000313" key="10">
    <source>
        <dbReference type="Proteomes" id="UP000824232"/>
    </source>
</evidence>
<reference evidence="9" key="1">
    <citation type="submission" date="2020-10" db="EMBL/GenBank/DDBJ databases">
        <authorList>
            <person name="Gilroy R."/>
        </authorList>
    </citation>
    <scope>NUCLEOTIDE SEQUENCE</scope>
    <source>
        <strain evidence="9">CHK184-20233</strain>
    </source>
</reference>
<name>A0A9D1DUF9_9FIRM</name>
<evidence type="ECO:0000256" key="8">
    <source>
        <dbReference type="SAM" id="Phobius"/>
    </source>
</evidence>
<gene>
    <name evidence="9" type="ORF">IAB38_04165</name>
</gene>
<feature type="region of interest" description="Disordered" evidence="7">
    <location>
        <begin position="670"/>
        <end position="741"/>
    </location>
</feature>
<evidence type="ECO:0000256" key="7">
    <source>
        <dbReference type="SAM" id="MobiDB-lite"/>
    </source>
</evidence>
<comment type="similarity">
    <text evidence="2">Belongs to the VirD4/TraG family.</text>
</comment>
<organism evidence="9 10">
    <name type="scientific">Candidatus Onthousia excrementipullorum</name>
    <dbReference type="NCBI Taxonomy" id="2840884"/>
    <lineage>
        <taxon>Bacteria</taxon>
        <taxon>Bacillati</taxon>
        <taxon>Bacillota</taxon>
        <taxon>Bacilli</taxon>
        <taxon>Candidatus Onthousia</taxon>
    </lineage>
</organism>
<protein>
    <submittedName>
        <fullName evidence="9">Type IV secretory system conjugative DNA transfer family protein</fullName>
    </submittedName>
</protein>
<reference evidence="9" key="2">
    <citation type="journal article" date="2021" name="PeerJ">
        <title>Extensive microbial diversity within the chicken gut microbiome revealed by metagenomics and culture.</title>
        <authorList>
            <person name="Gilroy R."/>
            <person name="Ravi A."/>
            <person name="Getino M."/>
            <person name="Pursley I."/>
            <person name="Horton D.L."/>
            <person name="Alikhan N.F."/>
            <person name="Baker D."/>
            <person name="Gharbi K."/>
            <person name="Hall N."/>
            <person name="Watson M."/>
            <person name="Adriaenssens E.M."/>
            <person name="Foster-Nyarko E."/>
            <person name="Jarju S."/>
            <person name="Secka A."/>
            <person name="Antonio M."/>
            <person name="Oren A."/>
            <person name="Chaudhuri R.R."/>
            <person name="La Ragione R."/>
            <person name="Hildebrand F."/>
            <person name="Pallen M.J."/>
        </authorList>
    </citation>
    <scope>NUCLEOTIDE SEQUENCE</scope>
    <source>
        <strain evidence="9">CHK184-20233</strain>
    </source>
</reference>